<organism evidence="2 3">
    <name type="scientific">Pedobacter antarcticus 4BY</name>
    <dbReference type="NCBI Taxonomy" id="1358423"/>
    <lineage>
        <taxon>Bacteria</taxon>
        <taxon>Pseudomonadati</taxon>
        <taxon>Bacteroidota</taxon>
        <taxon>Sphingobacteriia</taxon>
        <taxon>Sphingobacteriales</taxon>
        <taxon>Sphingobacteriaceae</taxon>
        <taxon>Pedobacter</taxon>
    </lineage>
</organism>
<dbReference type="OrthoDB" id="1115630at2"/>
<dbReference type="eggNOG" id="ENOG50325AS">
    <property type="taxonomic scope" value="Bacteria"/>
</dbReference>
<keyword evidence="1" id="KW-0732">Signal</keyword>
<accession>A0A081PM94</accession>
<evidence type="ECO:0000256" key="1">
    <source>
        <dbReference type="SAM" id="SignalP"/>
    </source>
</evidence>
<dbReference type="RefSeq" id="WP_037437604.1">
    <property type="nucleotide sequence ID" value="NZ_JNFF01000001.1"/>
</dbReference>
<dbReference type="Proteomes" id="UP000028007">
    <property type="component" value="Unassembled WGS sequence"/>
</dbReference>
<evidence type="ECO:0000313" key="2">
    <source>
        <dbReference type="EMBL" id="KEQ31817.1"/>
    </source>
</evidence>
<name>A0A081PM94_9SPHI</name>
<feature type="chain" id="PRO_5001762005" description="Membrane receptor RagA" evidence="1">
    <location>
        <begin position="19"/>
        <end position="213"/>
    </location>
</feature>
<evidence type="ECO:0008006" key="4">
    <source>
        <dbReference type="Google" id="ProtNLM"/>
    </source>
</evidence>
<protein>
    <recommendedName>
        <fullName evidence="4">Membrane receptor RagA</fullName>
    </recommendedName>
</protein>
<sequence length="213" mass="23875">MKYIFTLALLFLATGLFAQQAPGGKRLVQFSGIITDKDSSFVVPYVTITNQSNKDQKYAANYKGFFSIVAHPGDTLLYSAIGYGEQLVVIPSDVRDVKYTAMVKMKSEIVYLPAVKVYPWATIEDFTKDFMALKIADDDTEIARKNLSGSSISGMIEYLPRDAREISSANFRLDQERALNKNMVPTTPLLNPFAWGKLMEQIFSGDKSRKENN</sequence>
<feature type="signal peptide" evidence="1">
    <location>
        <begin position="1"/>
        <end position="18"/>
    </location>
</feature>
<reference evidence="2 3" key="1">
    <citation type="journal article" date="1992" name="Int. J. Syst. Bacteriol.">
        <title>Sphingobacterium antarcticus sp. nov. a Psychrotrophic Bacterium from the Soils of Schirmacher Oasis, Antarctica.</title>
        <authorList>
            <person name="Shivaji S."/>
            <person name="Ray M.K."/>
            <person name="Rao N.S."/>
            <person name="Saiserr L."/>
            <person name="Jagannadham M.V."/>
            <person name="Kumar G.S."/>
            <person name="Reddy G."/>
            <person name="Bhargava P.M."/>
        </authorList>
    </citation>
    <scope>NUCLEOTIDE SEQUENCE [LARGE SCALE GENOMIC DNA]</scope>
    <source>
        <strain evidence="2 3">4BY</strain>
    </source>
</reference>
<dbReference type="EMBL" id="JNFF01000001">
    <property type="protein sequence ID" value="KEQ31817.1"/>
    <property type="molecule type" value="Genomic_DNA"/>
</dbReference>
<dbReference type="AlphaFoldDB" id="A0A081PM94"/>
<gene>
    <name evidence="2" type="ORF">N180_12195</name>
</gene>
<proteinExistence type="predicted"/>
<keyword evidence="3" id="KW-1185">Reference proteome</keyword>
<evidence type="ECO:0000313" key="3">
    <source>
        <dbReference type="Proteomes" id="UP000028007"/>
    </source>
</evidence>
<comment type="caution">
    <text evidence="2">The sequence shown here is derived from an EMBL/GenBank/DDBJ whole genome shotgun (WGS) entry which is preliminary data.</text>
</comment>